<dbReference type="Pfam" id="PF16921">
    <property type="entry name" value="Tex_YqgF"/>
    <property type="match status" value="1"/>
</dbReference>
<dbReference type="SUPFAM" id="SSF47781">
    <property type="entry name" value="RuvA domain 2-like"/>
    <property type="match status" value="2"/>
</dbReference>
<dbReference type="FunFam" id="1.10.10.650:FF:000001">
    <property type="entry name" value="S1 RNA-binding domain 1"/>
    <property type="match status" value="1"/>
</dbReference>
<proteinExistence type="predicted"/>
<dbReference type="HOGENOM" id="CLU_009833_0_2_10"/>
<dbReference type="GO" id="GO:0006412">
    <property type="term" value="P:translation"/>
    <property type="evidence" value="ECO:0007669"/>
    <property type="project" value="TreeGrafter"/>
</dbReference>
<dbReference type="KEGG" id="psn:Pedsa_3527"/>
<dbReference type="InterPro" id="IPR003029">
    <property type="entry name" value="S1_domain"/>
</dbReference>
<dbReference type="Gene3D" id="1.10.3500.10">
    <property type="entry name" value="Tex N-terminal region-like"/>
    <property type="match status" value="1"/>
</dbReference>
<dbReference type="GO" id="GO:0003729">
    <property type="term" value="F:mRNA binding"/>
    <property type="evidence" value="ECO:0007669"/>
    <property type="project" value="TreeGrafter"/>
</dbReference>
<dbReference type="STRING" id="762903.Pedsa_3527"/>
<dbReference type="OrthoDB" id="9804714at2"/>
<feature type="region of interest" description="Disordered" evidence="1">
    <location>
        <begin position="701"/>
        <end position="744"/>
    </location>
</feature>
<dbReference type="PANTHER" id="PTHR10724">
    <property type="entry name" value="30S RIBOSOMAL PROTEIN S1"/>
    <property type="match status" value="1"/>
</dbReference>
<name>F0SEY9_PSESL</name>
<dbReference type="InterPro" id="IPR044146">
    <property type="entry name" value="S1_Tex"/>
</dbReference>
<keyword evidence="4" id="KW-1185">Reference proteome</keyword>
<gene>
    <name evidence="3" type="ordered locus">Pedsa_3527</name>
</gene>
<evidence type="ECO:0000259" key="2">
    <source>
        <dbReference type="PROSITE" id="PS50126"/>
    </source>
</evidence>
<dbReference type="InterPro" id="IPR023323">
    <property type="entry name" value="Tex-like_dom_sf"/>
</dbReference>
<dbReference type="SUPFAM" id="SSF50249">
    <property type="entry name" value="Nucleic acid-binding proteins"/>
    <property type="match status" value="1"/>
</dbReference>
<reference evidence="4" key="2">
    <citation type="submission" date="2011-02" db="EMBL/GenBank/DDBJ databases">
        <title>The complete genome of Pedobacter saltans DSM 12145.</title>
        <authorList>
            <consortium name="US DOE Joint Genome Institute (JGI-PGF)"/>
            <person name="Lucas S."/>
            <person name="Copeland A."/>
            <person name="Lapidus A."/>
            <person name="Bruce D."/>
            <person name="Goodwin L."/>
            <person name="Pitluck S."/>
            <person name="Kyrpides N."/>
            <person name="Mavromatis K."/>
            <person name="Pagani I."/>
            <person name="Ivanova N."/>
            <person name="Ovchinnikova G."/>
            <person name="Lu M."/>
            <person name="Detter J.C."/>
            <person name="Han C."/>
            <person name="Land M."/>
            <person name="Hauser L."/>
            <person name="Markowitz V."/>
            <person name="Cheng J.-F."/>
            <person name="Hugenholtz P."/>
            <person name="Woyke T."/>
            <person name="Wu D."/>
            <person name="Tindall B."/>
            <person name="Pomrenke H.G."/>
            <person name="Brambilla E."/>
            <person name="Klenk H.-P."/>
            <person name="Eisen J.A."/>
        </authorList>
    </citation>
    <scope>NUCLEOTIDE SEQUENCE [LARGE SCALE GENOMIC DNA]</scope>
    <source>
        <strain evidence="4">ATCC 51119 / DSM 12145 / JCM 21818 / LMG 10337 / NBRC 100064 / NCIMB 13643</strain>
    </source>
</reference>
<sequence>MSDKHIYIVAQELSVGSKQVSATLNLLDEGATVPFISRYRKELTGSLDEVQVTAIRDRIQQLRELDKRREAILKSIEEQGKLTDALKAQIEAAETMSALEDIYLPYKPKRKTKASVAREKGLEPLALSILEQDKSTPEEEAEAFISEEKGVNSVIEALQGARDIIAENIAENAEARAKIRELFLQKGTFKSEVFKGKEEEGIKYKDYFEWEEPISSAPSHRILAMRRGEKELILKLDVLPQEEDAIEILERQFITANNTKSAQVKQALEDGYKRLLRPSMETEVRLLTKQKADEEAILVFAENARQLLLAAPMGQKNVMALDPGFRTGCKLVCLDRQGKLLENTTIYPHTGAGQLKEAEQTLNYLVKKHEIEAIAIGNGTAGRETEEFVRKQQIPNVQIVMVNESGASIYSASEVAREEFPDHDVTVRGAVSIGRRLMDPLAELVKIDPKSIGVGQYQHDVDQNKLQTSLDDTVISCVNAVGVELNTASKQILAYVSGLGPQLAQNIVEYRNTNGAFKNRASLKKVPRLGEKAFEQAAGFLRIRNAENPLDTSAVHPERYGLVEQMAKDLGCKVEDLMKNESLRKQIDLKKYISDEVGLPTLQDIIAELAKPGRDPREQFEAFSFADGINTINDLRIGMKLPGIVTNITNFGAFVDIGVHQDGLVHLSQMSDRFISNPNEVVKVQQRVEVTVTEIDTARNRIGLSMKGNGPAKKTDKSQDRKENFKNTNKNERRKPEPETDMQSKLAALMGKFK</sequence>
<dbReference type="GO" id="GO:0003735">
    <property type="term" value="F:structural constituent of ribosome"/>
    <property type="evidence" value="ECO:0007669"/>
    <property type="project" value="TreeGrafter"/>
</dbReference>
<feature type="domain" description="S1 motif" evidence="2">
    <location>
        <begin position="638"/>
        <end position="707"/>
    </location>
</feature>
<dbReference type="EMBL" id="CP002545">
    <property type="protein sequence ID" value="ADY54057.1"/>
    <property type="molecule type" value="Genomic_DNA"/>
</dbReference>
<dbReference type="Pfam" id="PF12836">
    <property type="entry name" value="HHH_3"/>
    <property type="match status" value="1"/>
</dbReference>
<dbReference type="FunFam" id="3.30.420.140:FF:000001">
    <property type="entry name" value="RNA-binding transcriptional accessory protein"/>
    <property type="match status" value="1"/>
</dbReference>
<dbReference type="PANTHER" id="PTHR10724:SF10">
    <property type="entry name" value="S1 RNA-BINDING DOMAIN-CONTAINING PROTEIN 1"/>
    <property type="match status" value="1"/>
</dbReference>
<dbReference type="AlphaFoldDB" id="F0SEY9"/>
<dbReference type="GO" id="GO:0005737">
    <property type="term" value="C:cytoplasm"/>
    <property type="evidence" value="ECO:0007669"/>
    <property type="project" value="UniProtKB-ARBA"/>
</dbReference>
<dbReference type="InterPro" id="IPR006641">
    <property type="entry name" value="YqgF/RNaseH-like_dom"/>
</dbReference>
<feature type="compositionally biased region" description="Basic and acidic residues" evidence="1">
    <location>
        <begin position="713"/>
        <end position="738"/>
    </location>
</feature>
<dbReference type="eggNOG" id="COG2183">
    <property type="taxonomic scope" value="Bacteria"/>
</dbReference>
<dbReference type="Proteomes" id="UP000000310">
    <property type="component" value="Chromosome"/>
</dbReference>
<dbReference type="InterPro" id="IPR055179">
    <property type="entry name" value="Tex-like_central_region"/>
</dbReference>
<dbReference type="Pfam" id="PF22706">
    <property type="entry name" value="Tex_central_region"/>
    <property type="match status" value="1"/>
</dbReference>
<dbReference type="Gene3D" id="1.10.10.650">
    <property type="entry name" value="RuvA domain 2-like"/>
    <property type="match status" value="1"/>
</dbReference>
<dbReference type="InterPro" id="IPR041692">
    <property type="entry name" value="HHH_9"/>
</dbReference>
<dbReference type="FunFam" id="2.40.50.140:FF:000051">
    <property type="entry name" value="RNA-binding transcriptional accessory protein"/>
    <property type="match status" value="1"/>
</dbReference>
<evidence type="ECO:0000313" key="4">
    <source>
        <dbReference type="Proteomes" id="UP000000310"/>
    </source>
</evidence>
<evidence type="ECO:0000313" key="3">
    <source>
        <dbReference type="EMBL" id="ADY54057.1"/>
    </source>
</evidence>
<dbReference type="SMART" id="SM00316">
    <property type="entry name" value="S1"/>
    <property type="match status" value="1"/>
</dbReference>
<dbReference type="SMART" id="SM00732">
    <property type="entry name" value="YqgFc"/>
    <property type="match status" value="1"/>
</dbReference>
<dbReference type="InterPro" id="IPR012337">
    <property type="entry name" value="RNaseH-like_sf"/>
</dbReference>
<dbReference type="InterPro" id="IPR012340">
    <property type="entry name" value="NA-bd_OB-fold"/>
</dbReference>
<dbReference type="InterPro" id="IPR023319">
    <property type="entry name" value="Tex-like_HTH_dom_sf"/>
</dbReference>
<dbReference type="SUPFAM" id="SSF53098">
    <property type="entry name" value="Ribonuclease H-like"/>
    <property type="match status" value="1"/>
</dbReference>
<dbReference type="InterPro" id="IPR037027">
    <property type="entry name" value="YqgF/RNaseH-like_dom_sf"/>
</dbReference>
<accession>F0SEY9</accession>
<dbReference type="SUPFAM" id="SSF158832">
    <property type="entry name" value="Tex N-terminal region-like"/>
    <property type="match status" value="1"/>
</dbReference>
<dbReference type="Pfam" id="PF17674">
    <property type="entry name" value="HHH_9"/>
    <property type="match status" value="1"/>
</dbReference>
<dbReference type="InterPro" id="IPR010994">
    <property type="entry name" value="RuvA_2-like"/>
</dbReference>
<dbReference type="GO" id="GO:0006139">
    <property type="term" value="P:nucleobase-containing compound metabolic process"/>
    <property type="evidence" value="ECO:0007669"/>
    <property type="project" value="InterPro"/>
</dbReference>
<dbReference type="Pfam" id="PF00575">
    <property type="entry name" value="S1"/>
    <property type="match status" value="1"/>
</dbReference>
<dbReference type="Gene3D" id="2.40.50.140">
    <property type="entry name" value="Nucleic acid-binding proteins"/>
    <property type="match status" value="1"/>
</dbReference>
<dbReference type="InterPro" id="IPR032639">
    <property type="entry name" value="Tex_YqgF"/>
</dbReference>
<dbReference type="InterPro" id="IPR050437">
    <property type="entry name" value="Ribos_protein_bS1-like"/>
</dbReference>
<dbReference type="CDD" id="cd05685">
    <property type="entry name" value="S1_Tex"/>
    <property type="match status" value="1"/>
</dbReference>
<dbReference type="FunFam" id="1.10.150.310:FF:000001">
    <property type="entry name" value="RNA-binding transcriptional accessory protein"/>
    <property type="match status" value="1"/>
</dbReference>
<organism evidence="3 4">
    <name type="scientific">Pseudopedobacter saltans (strain ATCC 51119 / DSM 12145 / JCM 21818 / CCUG 39354 / LMG 10337 / NBRC 100064 / NCIMB 13643)</name>
    <name type="common">Pedobacter saltans</name>
    <dbReference type="NCBI Taxonomy" id="762903"/>
    <lineage>
        <taxon>Bacteria</taxon>
        <taxon>Pseudomonadati</taxon>
        <taxon>Bacteroidota</taxon>
        <taxon>Sphingobacteriia</taxon>
        <taxon>Sphingobacteriales</taxon>
        <taxon>Sphingobacteriaceae</taxon>
        <taxon>Pseudopedobacter</taxon>
    </lineage>
</organism>
<dbReference type="InterPro" id="IPR018974">
    <property type="entry name" value="Tex-like_N"/>
</dbReference>
<dbReference type="PROSITE" id="PS50126">
    <property type="entry name" value="S1"/>
    <property type="match status" value="1"/>
</dbReference>
<dbReference type="RefSeq" id="WP_013634540.1">
    <property type="nucleotide sequence ID" value="NC_015177.1"/>
</dbReference>
<protein>
    <submittedName>
        <fullName evidence="3">Tex-like protein</fullName>
    </submittedName>
</protein>
<dbReference type="Gene3D" id="3.30.420.140">
    <property type="entry name" value="YqgF/RNase H-like domain"/>
    <property type="match status" value="1"/>
</dbReference>
<reference evidence="3 4" key="1">
    <citation type="journal article" date="2011" name="Stand. Genomic Sci.">
        <title>Complete genome sequence of the gliding, heparinolytic Pedobacter saltans type strain (113).</title>
        <authorList>
            <person name="Liolios K."/>
            <person name="Sikorski J."/>
            <person name="Lu M."/>
            <person name="Nolan M."/>
            <person name="Lapidus A."/>
            <person name="Lucas S."/>
            <person name="Hammon N."/>
            <person name="Deshpande S."/>
            <person name="Cheng J.F."/>
            <person name="Tapia R."/>
            <person name="Han C."/>
            <person name="Goodwin L."/>
            <person name="Pitluck S."/>
            <person name="Huntemann M."/>
            <person name="Ivanova N."/>
            <person name="Pagani I."/>
            <person name="Mavromatis K."/>
            <person name="Ovchinikova G."/>
            <person name="Pati A."/>
            <person name="Chen A."/>
            <person name="Palaniappan K."/>
            <person name="Land M."/>
            <person name="Hauser L."/>
            <person name="Brambilla E.M."/>
            <person name="Kotsyurbenko O."/>
            <person name="Rohde M."/>
            <person name="Tindall B.J."/>
            <person name="Abt B."/>
            <person name="Goker M."/>
            <person name="Detter J.C."/>
            <person name="Woyke T."/>
            <person name="Bristow J."/>
            <person name="Eisen J.A."/>
            <person name="Markowitz V."/>
            <person name="Hugenholtz P."/>
            <person name="Klenk H.P."/>
            <person name="Kyrpides N.C."/>
        </authorList>
    </citation>
    <scope>NUCLEOTIDE SEQUENCE [LARGE SCALE GENOMIC DNA]</scope>
    <source>
        <strain evidence="4">ATCC 51119 / DSM 12145 / JCM 21818 / LMG 10337 / NBRC 100064 / NCIMB 13643</strain>
    </source>
</reference>
<evidence type="ECO:0000256" key="1">
    <source>
        <dbReference type="SAM" id="MobiDB-lite"/>
    </source>
</evidence>
<dbReference type="Pfam" id="PF09371">
    <property type="entry name" value="Tex_N"/>
    <property type="match status" value="1"/>
</dbReference>
<dbReference type="Gene3D" id="1.10.150.310">
    <property type="entry name" value="Tex RuvX-like domain-like"/>
    <property type="match status" value="1"/>
</dbReference>